<sequence>MYACAHVSGHFPNVTCEPNVVHSVNTYLGTPFDKSQSCIYSISPILIGSPQVAKTENSHMSMILLQSHNSHTNNTMRHKPQYHPAYKNLAKLL</sequence>
<keyword evidence="2" id="KW-1185">Reference proteome</keyword>
<dbReference type="AlphaFoldDB" id="A0A7N0T0C2"/>
<dbReference type="Gramene" id="Kaladp0016s0185.1.v1.1">
    <property type="protein sequence ID" value="Kaladp0016s0185.1.v1.1.CDS.1"/>
    <property type="gene ID" value="Kaladp0016s0185.v1.1"/>
</dbReference>
<proteinExistence type="predicted"/>
<protein>
    <submittedName>
        <fullName evidence="1">Uncharacterized protein</fullName>
    </submittedName>
</protein>
<organism evidence="1 2">
    <name type="scientific">Kalanchoe fedtschenkoi</name>
    <name type="common">Lavender scallops</name>
    <name type="synonym">South American air plant</name>
    <dbReference type="NCBI Taxonomy" id="63787"/>
    <lineage>
        <taxon>Eukaryota</taxon>
        <taxon>Viridiplantae</taxon>
        <taxon>Streptophyta</taxon>
        <taxon>Embryophyta</taxon>
        <taxon>Tracheophyta</taxon>
        <taxon>Spermatophyta</taxon>
        <taxon>Magnoliopsida</taxon>
        <taxon>eudicotyledons</taxon>
        <taxon>Gunneridae</taxon>
        <taxon>Pentapetalae</taxon>
        <taxon>Saxifragales</taxon>
        <taxon>Crassulaceae</taxon>
        <taxon>Kalanchoe</taxon>
    </lineage>
</organism>
<evidence type="ECO:0000313" key="2">
    <source>
        <dbReference type="Proteomes" id="UP000594263"/>
    </source>
</evidence>
<name>A0A7N0T0C2_KALFE</name>
<reference evidence="1" key="1">
    <citation type="submission" date="2021-01" db="UniProtKB">
        <authorList>
            <consortium name="EnsemblPlants"/>
        </authorList>
    </citation>
    <scope>IDENTIFICATION</scope>
</reference>
<accession>A0A7N0T0C2</accession>
<dbReference type="Proteomes" id="UP000594263">
    <property type="component" value="Unplaced"/>
</dbReference>
<dbReference type="EnsemblPlants" id="Kaladp0016s0185.1.v1.1">
    <property type="protein sequence ID" value="Kaladp0016s0185.1.v1.1.CDS.1"/>
    <property type="gene ID" value="Kaladp0016s0185.v1.1"/>
</dbReference>
<evidence type="ECO:0000313" key="1">
    <source>
        <dbReference type="EnsemblPlants" id="Kaladp0016s0185.1.v1.1.CDS.1"/>
    </source>
</evidence>